<evidence type="ECO:0000256" key="2">
    <source>
        <dbReference type="ARBA" id="ARBA00010139"/>
    </source>
</evidence>
<reference evidence="8 9" key="1">
    <citation type="submission" date="2018-09" db="EMBL/GenBank/DDBJ databases">
        <title>Nocardia yunnanensis sp. nov., an actinomycete isolated from a soil sample.</title>
        <authorList>
            <person name="Zhang J."/>
        </authorList>
    </citation>
    <scope>NUCLEOTIDE SEQUENCE [LARGE SCALE GENOMIC DNA]</scope>
    <source>
        <strain evidence="8 9">CFHS0054</strain>
    </source>
</reference>
<evidence type="ECO:0000256" key="6">
    <source>
        <dbReference type="ARBA" id="ARBA00023002"/>
    </source>
</evidence>
<comment type="similarity">
    <text evidence="2">Belongs to the FAD-binding monooxygenase family.</text>
</comment>
<dbReference type="GO" id="GO:0050660">
    <property type="term" value="F:flavin adenine dinucleotide binding"/>
    <property type="evidence" value="ECO:0007669"/>
    <property type="project" value="InterPro"/>
</dbReference>
<evidence type="ECO:0000256" key="1">
    <source>
        <dbReference type="ARBA" id="ARBA00001974"/>
    </source>
</evidence>
<dbReference type="AlphaFoldDB" id="A0A386ZEK0"/>
<evidence type="ECO:0000256" key="3">
    <source>
        <dbReference type="ARBA" id="ARBA00022630"/>
    </source>
</evidence>
<dbReference type="RefSeq" id="WP_120738700.1">
    <property type="nucleotide sequence ID" value="NZ_CP032568.1"/>
</dbReference>
<keyword evidence="7" id="KW-0503">Monooxygenase</keyword>
<dbReference type="SUPFAM" id="SSF51905">
    <property type="entry name" value="FAD/NAD(P)-binding domain"/>
    <property type="match status" value="1"/>
</dbReference>
<gene>
    <name evidence="8" type="ORF">D7D52_20435</name>
</gene>
<evidence type="ECO:0000313" key="8">
    <source>
        <dbReference type="EMBL" id="AYF75817.1"/>
    </source>
</evidence>
<keyword evidence="6" id="KW-0560">Oxidoreductase</keyword>
<dbReference type="PANTHER" id="PTHR43872">
    <property type="entry name" value="MONOOXYGENASE, PUTATIVE (AFU_ORTHOLOGUE AFUA_8G02570)-RELATED"/>
    <property type="match status" value="1"/>
</dbReference>
<dbReference type="GO" id="GO:0050661">
    <property type="term" value="F:NADP binding"/>
    <property type="evidence" value="ECO:0007669"/>
    <property type="project" value="InterPro"/>
</dbReference>
<protein>
    <submittedName>
        <fullName evidence="8">NAD(P)/FAD-dependent oxidoreductase</fullName>
    </submittedName>
</protein>
<dbReference type="Pfam" id="PF00743">
    <property type="entry name" value="FMO-like"/>
    <property type="match status" value="1"/>
</dbReference>
<dbReference type="InterPro" id="IPR051820">
    <property type="entry name" value="FAD-binding_MO"/>
</dbReference>
<dbReference type="OrthoDB" id="5168853at2"/>
<keyword evidence="3" id="KW-0285">Flavoprotein</keyword>
<evidence type="ECO:0000256" key="5">
    <source>
        <dbReference type="ARBA" id="ARBA00022857"/>
    </source>
</evidence>
<dbReference type="EMBL" id="CP032568">
    <property type="protein sequence ID" value="AYF75817.1"/>
    <property type="molecule type" value="Genomic_DNA"/>
</dbReference>
<evidence type="ECO:0000256" key="7">
    <source>
        <dbReference type="ARBA" id="ARBA00023033"/>
    </source>
</evidence>
<dbReference type="Gene3D" id="3.50.50.60">
    <property type="entry name" value="FAD/NAD(P)-binding domain"/>
    <property type="match status" value="2"/>
</dbReference>
<dbReference type="PANTHER" id="PTHR43872:SF1">
    <property type="entry name" value="MONOOXYGENASE, PUTATIVE (AFU_ORTHOLOGUE AFUA_8G02570)-RELATED"/>
    <property type="match status" value="1"/>
</dbReference>
<keyword evidence="5" id="KW-0521">NADP</keyword>
<evidence type="ECO:0000256" key="4">
    <source>
        <dbReference type="ARBA" id="ARBA00022827"/>
    </source>
</evidence>
<dbReference type="PRINTS" id="PR00411">
    <property type="entry name" value="PNDRDTASEI"/>
</dbReference>
<name>A0A386ZEK0_9NOCA</name>
<accession>A0A386ZEK0</accession>
<dbReference type="Pfam" id="PF13450">
    <property type="entry name" value="NAD_binding_8"/>
    <property type="match status" value="1"/>
</dbReference>
<dbReference type="KEGG" id="nyu:D7D52_20435"/>
<dbReference type="FunFam" id="3.50.50.60:FF:000228">
    <property type="entry name" value="FAD-containing monooxygenase EthA"/>
    <property type="match status" value="1"/>
</dbReference>
<organism evidence="8 9">
    <name type="scientific">Nocardia yunnanensis</name>
    <dbReference type="NCBI Taxonomy" id="2382165"/>
    <lineage>
        <taxon>Bacteria</taxon>
        <taxon>Bacillati</taxon>
        <taxon>Actinomycetota</taxon>
        <taxon>Actinomycetes</taxon>
        <taxon>Mycobacteriales</taxon>
        <taxon>Nocardiaceae</taxon>
        <taxon>Nocardia</taxon>
    </lineage>
</organism>
<proteinExistence type="inferred from homology"/>
<keyword evidence="4" id="KW-0274">FAD</keyword>
<keyword evidence="9" id="KW-1185">Reference proteome</keyword>
<dbReference type="Proteomes" id="UP000267164">
    <property type="component" value="Chromosome"/>
</dbReference>
<dbReference type="InterPro" id="IPR036188">
    <property type="entry name" value="FAD/NAD-bd_sf"/>
</dbReference>
<comment type="cofactor">
    <cofactor evidence="1">
        <name>FAD</name>
        <dbReference type="ChEBI" id="CHEBI:57692"/>
    </cofactor>
</comment>
<evidence type="ECO:0000313" key="9">
    <source>
        <dbReference type="Proteomes" id="UP000267164"/>
    </source>
</evidence>
<dbReference type="InterPro" id="IPR020946">
    <property type="entry name" value="Flavin_mOase-like"/>
</dbReference>
<dbReference type="GO" id="GO:0004499">
    <property type="term" value="F:N,N-dimethylaniline monooxygenase activity"/>
    <property type="evidence" value="ECO:0007669"/>
    <property type="project" value="InterPro"/>
</dbReference>
<sequence>MTEQPEHVDVLIVGAGLSGIGAAHHLQDAFPDRGYAILEAREAMGGTWDLFRYPGVRSDSDMHTLGYRFRPWVAAEAIADGPAILDYIRDTAAEAGIDRRIRYGHKVTGASWSSDEARWTVGYTHEGRAATLTCDFLYLCSGYYRYDEGYTPEFAGVEDFRGRIVHPQHWPAELDYAGKRVVVIGSGATAVTLVPALAGTAAHVTMLQRSPSYILSVPTVDGIATKLREKLGDRRAYTITRWKNVLVSTLIYQLSQRRPAMMRKFFRNLAIKQLPAGYDVDTHFKPTYNPWDQRLCLVPDGDLFKALRAGTASVVTDRIERFTADGIRLESGAELPADIVVTATGLDLLALGGIALTVDGREIAPPDTMAYKGMMLSGVPNFAFTIGYTNASWTLKADLVAEFVCRLLRHMDIHGYDRATPWPDPSVTTGPLLDFQAGYVLRALDRFPKAGSRAPWRLGMNYAQDVITLRHGRIEDGALRFGHRARAGAARAATGPTADAEQVELR</sequence>